<dbReference type="RefSeq" id="WP_395273415.1">
    <property type="nucleotide sequence ID" value="NZ_JBHEGD010000002.1"/>
</dbReference>
<evidence type="ECO:0000313" key="2">
    <source>
        <dbReference type="Proteomes" id="UP001609932"/>
    </source>
</evidence>
<sequence>MEAIKKLDRFSDISELGSELQFSIGDTGIIECSISVHGRKAIPNETKSLLQSGKLSVKKMPVSKFNELEQDYVCSCVLRVANELFSSLPETMVIITAEDLLLNTSTGHMEKAPILSVAISRDTLYQFNLYNIDPSDAMANFVHSMAFKKTAGFAPVERLDPAQFT</sequence>
<name>A0ABW7MIR5_9GAMM</name>
<gene>
    <name evidence="1" type="ORF">ACEVAQ_16895</name>
</gene>
<dbReference type="Proteomes" id="UP001609932">
    <property type="component" value="Unassembled WGS sequence"/>
</dbReference>
<keyword evidence="2" id="KW-1185">Reference proteome</keyword>
<dbReference type="EMBL" id="JBHEGD010000002">
    <property type="protein sequence ID" value="MFH6600388.1"/>
    <property type="molecule type" value="Genomic_DNA"/>
</dbReference>
<proteinExistence type="predicted"/>
<accession>A0ABW7MIR5</accession>
<protein>
    <submittedName>
        <fullName evidence="1">Uncharacterized protein</fullName>
    </submittedName>
</protein>
<evidence type="ECO:0000313" key="1">
    <source>
        <dbReference type="EMBL" id="MFH6600388.1"/>
    </source>
</evidence>
<organism evidence="1 2">
    <name type="scientific">Ectopseudomonas khazarica</name>
    <dbReference type="NCBI Taxonomy" id="2502979"/>
    <lineage>
        <taxon>Bacteria</taxon>
        <taxon>Pseudomonadati</taxon>
        <taxon>Pseudomonadota</taxon>
        <taxon>Gammaproteobacteria</taxon>
        <taxon>Pseudomonadales</taxon>
        <taxon>Pseudomonadaceae</taxon>
        <taxon>Ectopseudomonas</taxon>
    </lineage>
</organism>
<reference evidence="1 2" key="1">
    <citation type="submission" date="2024-09" db="EMBL/GenBank/DDBJ databases">
        <title>Elucidation of the Bokeelamides from Bacteria Associated with Moon Snail Egg Collars.</title>
        <authorList>
            <person name="Campbell R."/>
            <person name="Piedl K."/>
            <person name="Mevers E."/>
        </authorList>
    </citation>
    <scope>NUCLEOTIDE SEQUENCE [LARGE SCALE GENOMIC DNA]</scope>
    <source>
        <strain evidence="1 2">EM133</strain>
    </source>
</reference>
<comment type="caution">
    <text evidence="1">The sequence shown here is derived from an EMBL/GenBank/DDBJ whole genome shotgun (WGS) entry which is preliminary data.</text>
</comment>